<dbReference type="EMBL" id="JBHMQV010000007">
    <property type="protein sequence ID" value="MFC0843604.1"/>
    <property type="molecule type" value="Genomic_DNA"/>
</dbReference>
<dbReference type="EMBL" id="JBHMQV010000009">
    <property type="protein sequence ID" value="MFC0850214.1"/>
    <property type="molecule type" value="Genomic_DNA"/>
</dbReference>
<dbReference type="EMBL" id="JBHMQV010000008">
    <property type="protein sequence ID" value="MFC0843632.1"/>
    <property type="molecule type" value="Genomic_DNA"/>
</dbReference>
<evidence type="ECO:0000313" key="4">
    <source>
        <dbReference type="Proteomes" id="UP001589887"/>
    </source>
</evidence>
<dbReference type="RefSeq" id="WP_394317346.1">
    <property type="nucleotide sequence ID" value="NZ_JBHMQV010000007.1"/>
</dbReference>
<evidence type="ECO:0000313" key="1">
    <source>
        <dbReference type="EMBL" id="MFC0843604.1"/>
    </source>
</evidence>
<keyword evidence="4" id="KW-1185">Reference proteome</keyword>
<evidence type="ECO:0000313" key="2">
    <source>
        <dbReference type="EMBL" id="MFC0843632.1"/>
    </source>
</evidence>
<evidence type="ECO:0000313" key="3">
    <source>
        <dbReference type="EMBL" id="MFC0850214.1"/>
    </source>
</evidence>
<accession>A0ABV6TCV2</accession>
<organism evidence="2 4">
    <name type="scientific">Streptomyces noboritoensis</name>
    <dbReference type="NCBI Taxonomy" id="67337"/>
    <lineage>
        <taxon>Bacteria</taxon>
        <taxon>Bacillati</taxon>
        <taxon>Actinomycetota</taxon>
        <taxon>Actinomycetes</taxon>
        <taxon>Kitasatosporales</taxon>
        <taxon>Streptomycetaceae</taxon>
        <taxon>Streptomyces</taxon>
    </lineage>
</organism>
<comment type="caution">
    <text evidence="2">The sequence shown here is derived from an EMBL/GenBank/DDBJ whole genome shotgun (WGS) entry which is preliminary data.</text>
</comment>
<sequence length="563" mass="59072">MSGEADQAGSAVRFVLDESSVHAVYPPAAQAGNYTAVLPHVTLTSSVLPWERTLARSGASGRAPWLALLVFAEGELADDPQASGQSTMRTVESLVRPTEPGTLGPELSEPSEVVACRTIDVPAELFTALVPREEELHCLAHVRDASVAGLREGDESPAGGEYAVVTASRFPRAAGSYAVHLVSLEGFERILPADTRLVRLASLHSSSFTHLPDAPLDVAGLLGNAAVFGLSDSVAPSGPLLLAPDTAPVPGAQNSAGPDAEELLDSGYVPVPFRPVTGEATFAWYRGPFAPAIVSGLPPAAPRTTADHGLIYEPEYGLFDVSHAAAWTLGRTLALADPHYSADIVRARRGIAGRAADLKDLPTAPAAGEAPAPADSEKAHTQELLAATANQRSVSLAAWLDDLTLLRGVPFSYLVPQPDLLPPESLRLLHIDPAWTTALAEGARSTGVHTAADAELAPYLDQAITRASHAEAPAAGVLLNSPLVHDAPALDLTATRDGQPVTALRRTHPAPDILLVLFDAVPDQIDIREPSQGIHFGIDSANSHETINLRHLTTDRSTDTEPA</sequence>
<protein>
    <submittedName>
        <fullName evidence="2">Uncharacterized protein</fullName>
    </submittedName>
</protein>
<gene>
    <name evidence="1" type="ORF">ACFH04_07650</name>
    <name evidence="2" type="ORF">ACFH04_07800</name>
    <name evidence="3" type="ORF">ACFH04_41805</name>
</gene>
<name>A0ABV6TCV2_9ACTN</name>
<dbReference type="Proteomes" id="UP001589887">
    <property type="component" value="Unassembled WGS sequence"/>
</dbReference>
<proteinExistence type="predicted"/>
<reference evidence="2 4" key="1">
    <citation type="submission" date="2024-09" db="EMBL/GenBank/DDBJ databases">
        <authorList>
            <person name="Sun Q."/>
            <person name="Mori K."/>
        </authorList>
    </citation>
    <scope>NUCLEOTIDE SEQUENCE [LARGE SCALE GENOMIC DNA]</scope>
    <source>
        <strain evidence="2 4">JCM 4557</strain>
    </source>
</reference>